<dbReference type="Gene3D" id="3.40.50.300">
    <property type="entry name" value="P-loop containing nucleotide triphosphate hydrolases"/>
    <property type="match status" value="1"/>
</dbReference>
<dbReference type="AlphaFoldDB" id="A0A094SN57"/>
<sequence length="139" mass="16328">MFPEAKFINMVRDGRDVALSVSRERWGPADPMAALEWWKKRTLRGHLALAKLEPEKVLTVRLENLVVLNREQSFADILKHLGIPDEIRLREYFDTNLTAEKMSQGKWREQVSDPISFDRRYQAILRELQSQGCEIELLY</sequence>
<comment type="caution">
    <text evidence="1">The sequence shown here is derived from an EMBL/GenBank/DDBJ whole genome shotgun (WGS) entry which is preliminary data.</text>
</comment>
<name>A0A094SN57_9ZZZZ</name>
<protein>
    <recommendedName>
        <fullName evidence="2">Protein-tyrosine sulfotransferase</fullName>
    </recommendedName>
</protein>
<dbReference type="SUPFAM" id="SSF52540">
    <property type="entry name" value="P-loop containing nucleoside triphosphate hydrolases"/>
    <property type="match status" value="1"/>
</dbReference>
<accession>A0A094SN57</accession>
<evidence type="ECO:0008006" key="2">
    <source>
        <dbReference type="Google" id="ProtNLM"/>
    </source>
</evidence>
<dbReference type="Pfam" id="PF13469">
    <property type="entry name" value="Sulfotransfer_3"/>
    <property type="match status" value="1"/>
</dbReference>
<dbReference type="EMBL" id="JNSK01000007">
    <property type="protein sequence ID" value="KGA19983.1"/>
    <property type="molecule type" value="Genomic_DNA"/>
</dbReference>
<organism evidence="1">
    <name type="scientific">freshwater metagenome</name>
    <dbReference type="NCBI Taxonomy" id="449393"/>
    <lineage>
        <taxon>unclassified sequences</taxon>
        <taxon>metagenomes</taxon>
        <taxon>ecological metagenomes</taxon>
    </lineage>
</organism>
<evidence type="ECO:0000313" key="1">
    <source>
        <dbReference type="EMBL" id="KGA19983.1"/>
    </source>
</evidence>
<dbReference type="InterPro" id="IPR027417">
    <property type="entry name" value="P-loop_NTPase"/>
</dbReference>
<gene>
    <name evidence="1" type="ORF">GM50_3895</name>
</gene>
<reference evidence="1" key="1">
    <citation type="submission" date="2014-05" db="EMBL/GenBank/DDBJ databases">
        <title>Key roles for freshwater Actinobacteria revealed by deep metagenomic sequencing.</title>
        <authorList>
            <person name="Ghai R."/>
            <person name="Mizuno C.M."/>
            <person name="Picazo A."/>
            <person name="Camacho A."/>
            <person name="Rodriguez-Valera F."/>
        </authorList>
    </citation>
    <scope>NUCLEOTIDE SEQUENCE</scope>
</reference>
<proteinExistence type="predicted"/>